<sequence>MYQGVVDTALLRRSVIAVPPLCLNAELRPAPAEMKRLHDHLTAGGVTSILYGGNAAFYHVGVADYGAILDAIEESAPADAWMIPSIGPDFGRMMDQAAILSTRAFPTAMVLPVARPFPFTEDGVVDGIRRAAARFGRPLTVYLKNEAALCPASVAALLREGTAAAIKYAIDRPDPADDAFLDALLDAVGSADRIVSGMGERPVIAQWGKGLRGFTSGSVSIAPALSTAFKAALEAGRPDEADAIWQRLRPLEDLRDEISQIRVLHEAVDQAGIAATGPMLPLLSRLGAADAARVRDVAKALLSANHPTAQAAE</sequence>
<reference evidence="2" key="1">
    <citation type="submission" date="2020-12" db="EMBL/GenBank/DDBJ databases">
        <title>Bacterial taxonomy.</title>
        <authorList>
            <person name="Pan X."/>
        </authorList>
    </citation>
    <scope>NUCLEOTIDE SEQUENCE</scope>
    <source>
        <strain evidence="2">B2012</strain>
    </source>
</reference>
<keyword evidence="1" id="KW-0456">Lyase</keyword>
<name>A0A934ITI1_9HYPH</name>
<dbReference type="SUPFAM" id="SSF51569">
    <property type="entry name" value="Aldolase"/>
    <property type="match status" value="1"/>
</dbReference>
<dbReference type="SMART" id="SM01130">
    <property type="entry name" value="DHDPS"/>
    <property type="match status" value="1"/>
</dbReference>
<dbReference type="InterPro" id="IPR013785">
    <property type="entry name" value="Aldolase_TIM"/>
</dbReference>
<evidence type="ECO:0000313" key="2">
    <source>
        <dbReference type="EMBL" id="MBJ3777907.1"/>
    </source>
</evidence>
<accession>A0A934ITI1</accession>
<dbReference type="Proteomes" id="UP000609531">
    <property type="component" value="Unassembled WGS sequence"/>
</dbReference>
<dbReference type="GO" id="GO:0016829">
    <property type="term" value="F:lyase activity"/>
    <property type="evidence" value="ECO:0007669"/>
    <property type="project" value="UniProtKB-KW"/>
</dbReference>
<keyword evidence="3" id="KW-1185">Reference proteome</keyword>
<dbReference type="RefSeq" id="WP_198883810.1">
    <property type="nucleotide sequence ID" value="NZ_JAEKJA010000021.1"/>
</dbReference>
<protein>
    <submittedName>
        <fullName evidence="2">Dihydrodipicolinate synthase family protein</fullName>
    </submittedName>
</protein>
<dbReference type="AlphaFoldDB" id="A0A934ITI1"/>
<dbReference type="InterPro" id="IPR002220">
    <property type="entry name" value="DapA-like"/>
</dbReference>
<proteinExistence type="predicted"/>
<organism evidence="2 3">
    <name type="scientific">Acuticoccus mangrovi</name>
    <dbReference type="NCBI Taxonomy" id="2796142"/>
    <lineage>
        <taxon>Bacteria</taxon>
        <taxon>Pseudomonadati</taxon>
        <taxon>Pseudomonadota</taxon>
        <taxon>Alphaproteobacteria</taxon>
        <taxon>Hyphomicrobiales</taxon>
        <taxon>Amorphaceae</taxon>
        <taxon>Acuticoccus</taxon>
    </lineage>
</organism>
<dbReference type="CDD" id="cd00408">
    <property type="entry name" value="DHDPS-like"/>
    <property type="match status" value="1"/>
</dbReference>
<dbReference type="Gene3D" id="3.20.20.70">
    <property type="entry name" value="Aldolase class I"/>
    <property type="match status" value="1"/>
</dbReference>
<gene>
    <name evidence="2" type="ORF">JCR33_19545</name>
</gene>
<evidence type="ECO:0000313" key="3">
    <source>
        <dbReference type="Proteomes" id="UP000609531"/>
    </source>
</evidence>
<comment type="caution">
    <text evidence="2">The sequence shown here is derived from an EMBL/GenBank/DDBJ whole genome shotgun (WGS) entry which is preliminary data.</text>
</comment>
<dbReference type="EMBL" id="JAEKJA010000021">
    <property type="protein sequence ID" value="MBJ3777907.1"/>
    <property type="molecule type" value="Genomic_DNA"/>
</dbReference>
<evidence type="ECO:0000256" key="1">
    <source>
        <dbReference type="ARBA" id="ARBA00023239"/>
    </source>
</evidence>